<proteinExistence type="predicted"/>
<dbReference type="EMBL" id="CANHGI010000005">
    <property type="protein sequence ID" value="CAI5450492.1"/>
    <property type="molecule type" value="Genomic_DNA"/>
</dbReference>
<organism evidence="7 8">
    <name type="scientific">Caenorhabditis angaria</name>
    <dbReference type="NCBI Taxonomy" id="860376"/>
    <lineage>
        <taxon>Eukaryota</taxon>
        <taxon>Metazoa</taxon>
        <taxon>Ecdysozoa</taxon>
        <taxon>Nematoda</taxon>
        <taxon>Chromadorea</taxon>
        <taxon>Rhabditida</taxon>
        <taxon>Rhabditina</taxon>
        <taxon>Rhabditomorpha</taxon>
        <taxon>Rhabditoidea</taxon>
        <taxon>Rhabditidae</taxon>
        <taxon>Peloderinae</taxon>
        <taxon>Caenorhabditis</taxon>
    </lineage>
</organism>
<feature type="transmembrane region" description="Helical" evidence="5">
    <location>
        <begin position="159"/>
        <end position="176"/>
    </location>
</feature>
<keyword evidence="4 5" id="KW-0472">Membrane</keyword>
<keyword evidence="2 5" id="KW-0812">Transmembrane</keyword>
<feature type="domain" description="G-protein coupled receptors family 1 profile" evidence="6">
    <location>
        <begin position="49"/>
        <end position="294"/>
    </location>
</feature>
<feature type="transmembrane region" description="Helical" evidence="5">
    <location>
        <begin position="242"/>
        <end position="263"/>
    </location>
</feature>
<dbReference type="OrthoDB" id="5876505at2759"/>
<feature type="transmembrane region" description="Helical" evidence="5">
    <location>
        <begin position="14"/>
        <end position="36"/>
    </location>
</feature>
<dbReference type="PROSITE" id="PS50262">
    <property type="entry name" value="G_PROTEIN_RECEP_F1_2"/>
    <property type="match status" value="1"/>
</dbReference>
<evidence type="ECO:0000313" key="8">
    <source>
        <dbReference type="Proteomes" id="UP001152747"/>
    </source>
</evidence>
<feature type="transmembrane region" description="Helical" evidence="5">
    <location>
        <begin position="278"/>
        <end position="301"/>
    </location>
</feature>
<feature type="transmembrane region" description="Helical" evidence="5">
    <location>
        <begin position="196"/>
        <end position="221"/>
    </location>
</feature>
<comment type="subcellular location">
    <subcellularLocation>
        <location evidence="1">Membrane</location>
    </subcellularLocation>
</comment>
<evidence type="ECO:0000256" key="3">
    <source>
        <dbReference type="ARBA" id="ARBA00022989"/>
    </source>
</evidence>
<evidence type="ECO:0000256" key="4">
    <source>
        <dbReference type="ARBA" id="ARBA00023136"/>
    </source>
</evidence>
<dbReference type="AlphaFoldDB" id="A0A9P1N7C3"/>
<reference evidence="7" key="1">
    <citation type="submission" date="2022-11" db="EMBL/GenBank/DDBJ databases">
        <authorList>
            <person name="Kikuchi T."/>
        </authorList>
    </citation>
    <scope>NUCLEOTIDE SEQUENCE</scope>
    <source>
        <strain evidence="7">PS1010</strain>
    </source>
</reference>
<evidence type="ECO:0000256" key="1">
    <source>
        <dbReference type="ARBA" id="ARBA00004370"/>
    </source>
</evidence>
<dbReference type="InterPro" id="IPR018817">
    <property type="entry name" value="7TM_GPCR_serpentine_rcpt_Srz"/>
</dbReference>
<evidence type="ECO:0000259" key="6">
    <source>
        <dbReference type="PROSITE" id="PS50262"/>
    </source>
</evidence>
<keyword evidence="3 5" id="KW-1133">Transmembrane helix</keyword>
<dbReference type="Pfam" id="PF10325">
    <property type="entry name" value="7TM_GPCR_Srz"/>
    <property type="match status" value="1"/>
</dbReference>
<dbReference type="GO" id="GO:0016020">
    <property type="term" value="C:membrane"/>
    <property type="evidence" value="ECO:0007669"/>
    <property type="project" value="UniProtKB-SubCell"/>
</dbReference>
<evidence type="ECO:0000313" key="7">
    <source>
        <dbReference type="EMBL" id="CAI5450492.1"/>
    </source>
</evidence>
<accession>A0A9P1N7C3</accession>
<name>A0A9P1N7C3_9PELO</name>
<protein>
    <recommendedName>
        <fullName evidence="6">G-protein coupled receptors family 1 profile domain-containing protein</fullName>
    </recommendedName>
</protein>
<dbReference type="Proteomes" id="UP001152747">
    <property type="component" value="Unassembled WGS sequence"/>
</dbReference>
<feature type="transmembrane region" description="Helical" evidence="5">
    <location>
        <begin position="67"/>
        <end position="86"/>
    </location>
</feature>
<gene>
    <name evidence="7" type="ORF">CAMP_LOCUS13129</name>
</gene>
<keyword evidence="8" id="KW-1185">Reference proteome</keyword>
<evidence type="ECO:0000256" key="5">
    <source>
        <dbReference type="SAM" id="Phobius"/>
    </source>
</evidence>
<dbReference type="PANTHER" id="PTHR31720:SF12">
    <property type="entry name" value="SERPENTINE RECEPTOR, CLASS T-RELATED"/>
    <property type="match status" value="1"/>
</dbReference>
<feature type="transmembrane region" description="Helical" evidence="5">
    <location>
        <begin position="106"/>
        <end position="139"/>
    </location>
</feature>
<evidence type="ECO:0000256" key="2">
    <source>
        <dbReference type="ARBA" id="ARBA00022692"/>
    </source>
</evidence>
<sequence>MAEEVNKFQFYSFIFYHIILILLYFTSILIIFPLFIHFTRLNREKDKEASIFQITNHLYKITVHSQLTILIAIIAILIVILSISFFEPKQNEETNFMDIDNFLVILSIITIYTFNSIIIPIQNFLIFLLALQRFLIYFFPNYEKYLVPSEKSFTIFNRFLYFLSIFGNLMYSLWYYKCFMSLDIQNNEYCDGIQPAIRFSIYIILDFLVMLSSIFYISILINVRNITRNASISMKNRPEKVIIYQTLVLFLVKFSCFPLAWFFSGVFDSNLYGLLNTIYYSLFIIDFLTTPIVFQITYLFCNKTNLENLLKMNLKTWKNIFGRHGVEDFHAPHIIMSTTSGI</sequence>
<dbReference type="InterPro" id="IPR017452">
    <property type="entry name" value="GPCR_Rhodpsn_7TM"/>
</dbReference>
<comment type="caution">
    <text evidence="7">The sequence shown here is derived from an EMBL/GenBank/DDBJ whole genome shotgun (WGS) entry which is preliminary data.</text>
</comment>
<dbReference type="PANTHER" id="PTHR31720">
    <property type="entry name" value="SERPENTINE RECEPTOR, CLASS Z-RELATED"/>
    <property type="match status" value="1"/>
</dbReference>